<dbReference type="PANTHER" id="PTHR21622">
    <property type="entry name" value="COILED-COIL-HELIX-COILED-COIL-HELIX DOMAIN CONTAINING 4"/>
    <property type="match status" value="1"/>
</dbReference>
<dbReference type="InterPro" id="IPR039289">
    <property type="entry name" value="CHCHD4"/>
</dbReference>
<keyword evidence="5" id="KW-0811">Translocation</keyword>
<evidence type="ECO:0000256" key="1">
    <source>
        <dbReference type="ARBA" id="ARBA00004173"/>
    </source>
</evidence>
<keyword evidence="6" id="KW-0496">Mitochondrion</keyword>
<sequence length="159" mass="17734">MSESLLQALSGRNGFVLADAPENVATCGGWWRLRLLGLIMSECTKYMVFYLTESEYWSDIKDEYIQRIADMDPNDVYPSNNPGPTKPDGSVNFECHCVGHLVASPCGYEFREAITCQKASTEEELEAGACGDQLLAFMECAMRTQCFKMAPKDEENDSS</sequence>
<evidence type="ECO:0000256" key="6">
    <source>
        <dbReference type="ARBA" id="ARBA00023128"/>
    </source>
</evidence>
<evidence type="ECO:0000256" key="8">
    <source>
        <dbReference type="ARBA" id="ARBA00023284"/>
    </source>
</evidence>
<dbReference type="GO" id="GO:0005758">
    <property type="term" value="C:mitochondrial intermembrane space"/>
    <property type="evidence" value="ECO:0007669"/>
    <property type="project" value="TreeGrafter"/>
</dbReference>
<evidence type="ECO:0000256" key="5">
    <source>
        <dbReference type="ARBA" id="ARBA00023010"/>
    </source>
</evidence>
<keyword evidence="8" id="KW-0676">Redox-active center</keyword>
<dbReference type="PROSITE" id="PS51808">
    <property type="entry name" value="CHCH"/>
    <property type="match status" value="1"/>
</dbReference>
<dbReference type="AlphaFoldDB" id="A0A016UP92"/>
<gene>
    <name evidence="9" type="primary">Acey_s0032.g2603</name>
    <name evidence="9" type="ORF">Y032_0032g2603</name>
</gene>
<dbReference type="Gene3D" id="1.10.287.2900">
    <property type="match status" value="1"/>
</dbReference>
<name>A0A016UP92_9BILA</name>
<dbReference type="GO" id="GO:0015035">
    <property type="term" value="F:protein-disulfide reductase activity"/>
    <property type="evidence" value="ECO:0007669"/>
    <property type="project" value="InterPro"/>
</dbReference>
<dbReference type="FunFam" id="1.10.287.2900:FF:000006">
    <property type="entry name" value="Protein CBG18121"/>
    <property type="match status" value="1"/>
</dbReference>
<evidence type="ECO:0000256" key="3">
    <source>
        <dbReference type="ARBA" id="ARBA00022927"/>
    </source>
</evidence>
<keyword evidence="3" id="KW-0653">Protein transport</keyword>
<organism evidence="9 10">
    <name type="scientific">Ancylostoma ceylanicum</name>
    <dbReference type="NCBI Taxonomy" id="53326"/>
    <lineage>
        <taxon>Eukaryota</taxon>
        <taxon>Metazoa</taxon>
        <taxon>Ecdysozoa</taxon>
        <taxon>Nematoda</taxon>
        <taxon>Chromadorea</taxon>
        <taxon>Rhabditida</taxon>
        <taxon>Rhabditina</taxon>
        <taxon>Rhabditomorpha</taxon>
        <taxon>Strongyloidea</taxon>
        <taxon>Ancylostomatidae</taxon>
        <taxon>Ancylostomatinae</taxon>
        <taxon>Ancylostoma</taxon>
    </lineage>
</organism>
<keyword evidence="2" id="KW-0813">Transport</keyword>
<keyword evidence="4" id="KW-0560">Oxidoreductase</keyword>
<dbReference type="STRING" id="53326.A0A016UP92"/>
<comment type="caution">
    <text evidence="9">The sequence shown here is derived from an EMBL/GenBank/DDBJ whole genome shotgun (WGS) entry which is preliminary data.</text>
</comment>
<protein>
    <submittedName>
        <fullName evidence="9">Uncharacterized protein</fullName>
    </submittedName>
</protein>
<comment type="subcellular location">
    <subcellularLocation>
        <location evidence="1">Mitochondrion</location>
    </subcellularLocation>
</comment>
<evidence type="ECO:0000313" key="10">
    <source>
        <dbReference type="Proteomes" id="UP000024635"/>
    </source>
</evidence>
<reference evidence="10" key="1">
    <citation type="journal article" date="2015" name="Nat. Genet.">
        <title>The genome and transcriptome of the zoonotic hookworm Ancylostoma ceylanicum identify infection-specific gene families.</title>
        <authorList>
            <person name="Schwarz E.M."/>
            <person name="Hu Y."/>
            <person name="Antoshechkin I."/>
            <person name="Miller M.M."/>
            <person name="Sternberg P.W."/>
            <person name="Aroian R.V."/>
        </authorList>
    </citation>
    <scope>NUCLEOTIDE SEQUENCE</scope>
    <source>
        <strain evidence="10">HY135</strain>
    </source>
</reference>
<dbReference type="Proteomes" id="UP000024635">
    <property type="component" value="Unassembled WGS sequence"/>
</dbReference>
<evidence type="ECO:0000256" key="7">
    <source>
        <dbReference type="ARBA" id="ARBA00023157"/>
    </source>
</evidence>
<dbReference type="PANTHER" id="PTHR21622:SF0">
    <property type="entry name" value="COILED-COIL-HELIX-COILED-COIL-HELIX DOMAIN CONTAINING 4"/>
    <property type="match status" value="1"/>
</dbReference>
<evidence type="ECO:0000256" key="4">
    <source>
        <dbReference type="ARBA" id="ARBA00023002"/>
    </source>
</evidence>
<evidence type="ECO:0000313" key="9">
    <source>
        <dbReference type="EMBL" id="EYC16985.1"/>
    </source>
</evidence>
<evidence type="ECO:0000256" key="2">
    <source>
        <dbReference type="ARBA" id="ARBA00022448"/>
    </source>
</evidence>
<accession>A0A016UP92</accession>
<dbReference type="EMBL" id="JARK01001368">
    <property type="protein sequence ID" value="EYC16985.1"/>
    <property type="molecule type" value="Genomic_DNA"/>
</dbReference>
<proteinExistence type="predicted"/>
<keyword evidence="7" id="KW-1015">Disulfide bond</keyword>
<keyword evidence="10" id="KW-1185">Reference proteome</keyword>
<dbReference type="GO" id="GO:0045041">
    <property type="term" value="P:protein import into mitochondrial intermembrane space"/>
    <property type="evidence" value="ECO:0007669"/>
    <property type="project" value="InterPro"/>
</dbReference>
<dbReference type="OrthoDB" id="7481291at2759"/>